<evidence type="ECO:0000256" key="1">
    <source>
        <dbReference type="ARBA" id="ARBA00022649"/>
    </source>
</evidence>
<gene>
    <name evidence="2" type="ORF">SAMN05428964_1011703</name>
</gene>
<evidence type="ECO:0000313" key="2">
    <source>
        <dbReference type="EMBL" id="SOB95779.1"/>
    </source>
</evidence>
<sequence>MDDKSKHMSEEETRWRSANADAIASNNAYIEQNGVPLFNCRTFISRFSCPIPAIHTGPTWHQPDQ</sequence>
<dbReference type="AlphaFoldDB" id="A0A285RPY6"/>
<accession>A0A285RPY6</accession>
<keyword evidence="1" id="KW-1277">Toxin-antitoxin system</keyword>
<protein>
    <submittedName>
        <fullName evidence="2">Post-segregation antitoxin CcdA</fullName>
    </submittedName>
</protein>
<proteinExistence type="predicted"/>
<reference evidence="2 3" key="1">
    <citation type="submission" date="2017-08" db="EMBL/GenBank/DDBJ databases">
        <authorList>
            <person name="de Groot N.N."/>
        </authorList>
    </citation>
    <scope>NUCLEOTIDE SEQUENCE [LARGE SCALE GENOMIC DNA]</scope>
    <source>
        <strain evidence="2 3">USBA 78</strain>
    </source>
</reference>
<dbReference type="EMBL" id="OBMM01000001">
    <property type="protein sequence ID" value="SOB95779.1"/>
    <property type="molecule type" value="Genomic_DNA"/>
</dbReference>
<organism evidence="2 3">
    <name type="scientific">Thalassospira xiamenensis</name>
    <dbReference type="NCBI Taxonomy" id="220697"/>
    <lineage>
        <taxon>Bacteria</taxon>
        <taxon>Pseudomonadati</taxon>
        <taxon>Pseudomonadota</taxon>
        <taxon>Alphaproteobacteria</taxon>
        <taxon>Rhodospirillales</taxon>
        <taxon>Thalassospiraceae</taxon>
        <taxon>Thalassospira</taxon>
    </lineage>
</organism>
<dbReference type="RefSeq" id="WP_097051105.1">
    <property type="nucleotide sequence ID" value="NZ_OBMM01000001.1"/>
</dbReference>
<name>A0A285RPY6_9PROT</name>
<dbReference type="Proteomes" id="UP000219068">
    <property type="component" value="Unassembled WGS sequence"/>
</dbReference>
<evidence type="ECO:0000313" key="3">
    <source>
        <dbReference type="Proteomes" id="UP000219068"/>
    </source>
</evidence>
<dbReference type="Pfam" id="PF07362">
    <property type="entry name" value="CcdA"/>
    <property type="match status" value="1"/>
</dbReference>
<dbReference type="InterPro" id="IPR009956">
    <property type="entry name" value="Post-segregation_anti-tox_CcdA"/>
</dbReference>